<keyword evidence="4" id="KW-0946">Virion</keyword>
<name>A0A514D0W6_9VIRU</name>
<accession>A0A514D0W6</accession>
<evidence type="ECO:0000313" key="8">
    <source>
        <dbReference type="EMBL" id="QDH87264.1"/>
    </source>
</evidence>
<keyword evidence="3" id="KW-1161">Viral attachment to host cell</keyword>
<gene>
    <name evidence="8" type="ORF">H4Bulk46985_000001</name>
</gene>
<evidence type="ECO:0000256" key="7">
    <source>
        <dbReference type="ARBA" id="ARBA00035110"/>
    </source>
</evidence>
<keyword evidence="6" id="KW-1160">Virus entry into host cell</keyword>
<dbReference type="GO" id="GO:0044423">
    <property type="term" value="C:virion component"/>
    <property type="evidence" value="ECO:0007669"/>
    <property type="project" value="UniProtKB-KW"/>
</dbReference>
<keyword evidence="5" id="KW-1175">Viral attachment to host cell pilus</keyword>
<proteinExistence type="inferred from homology"/>
<evidence type="ECO:0000256" key="5">
    <source>
        <dbReference type="ARBA" id="ARBA00023104"/>
    </source>
</evidence>
<evidence type="ECO:0008006" key="9">
    <source>
        <dbReference type="Google" id="ProtNLM"/>
    </source>
</evidence>
<evidence type="ECO:0000256" key="1">
    <source>
        <dbReference type="ARBA" id="ARBA00004328"/>
    </source>
</evidence>
<dbReference type="Pfam" id="PF03863">
    <property type="entry name" value="Phage_mat-A"/>
    <property type="match status" value="1"/>
</dbReference>
<evidence type="ECO:0000256" key="6">
    <source>
        <dbReference type="ARBA" id="ARBA00023296"/>
    </source>
</evidence>
<dbReference type="GO" id="GO:0039666">
    <property type="term" value="P:virion attachment to host cell pilus"/>
    <property type="evidence" value="ECO:0007669"/>
    <property type="project" value="UniProtKB-KW"/>
</dbReference>
<organism evidence="8">
    <name type="scientific">Leviviridae sp</name>
    <dbReference type="NCBI Taxonomy" id="2027243"/>
    <lineage>
        <taxon>Viruses</taxon>
        <taxon>Riboviria</taxon>
        <taxon>Orthornavirae</taxon>
        <taxon>Lenarviricota</taxon>
        <taxon>Leviviricetes</taxon>
        <taxon>Norzivirales</taxon>
        <taxon>Fiersviridae</taxon>
    </lineage>
</organism>
<sequence>MDNSYTTYGPVSHYDWNGNLTSTSSAPTKVYTFQKSTTVKRKKPSDLFASGTNRSVSESSTIFPTASRLNTGNTTTIAPASYFGTAFMNSDSGVLEKWTESDFGDLEQRVLAKIKGQKVDLATAIAEYKQTVDLVTGAAQNIYAVYQSFRSGRAPADIARALANPRNRNGRNLANNWLQYQYGLKPLVSDIYGSAEALRDVLARGKTFKVSVSDHQSAVREKTYTLGSSLSQVELNRRVTARYKVSSQALKSLAEVGITNPAVVVWELIPYSFVIDWMLPVGDWLSSLNALSGVEDLIVHKGGKRVATNSFFLHGSDGNGRIIGSTISTQFKTDTRRFAGGGLGVGWPRFKNPVSIGHLLNAMALLRQLKS</sequence>
<protein>
    <recommendedName>
        <fullName evidence="9">Maturation</fullName>
    </recommendedName>
</protein>
<comment type="subcellular location">
    <subcellularLocation>
        <location evidence="1">Virion</location>
    </subcellularLocation>
</comment>
<keyword evidence="2" id="KW-0945">Host-virus interaction</keyword>
<reference evidence="8" key="1">
    <citation type="submission" date="2019-05" db="EMBL/GenBank/DDBJ databases">
        <title>Metatranscriptomic reconstruction reveals RNA viruses with the potential to shape carbon cycling in soil.</title>
        <authorList>
            <person name="Starr E.P."/>
            <person name="Nuccio E."/>
            <person name="Pett-Ridge J."/>
            <person name="Banfield J.F."/>
            <person name="Firestone M.K."/>
        </authorList>
    </citation>
    <scope>NUCLEOTIDE SEQUENCE</scope>
    <source>
        <strain evidence="8">H4_Bulk_46_scaffold_985</strain>
    </source>
</reference>
<evidence type="ECO:0000256" key="4">
    <source>
        <dbReference type="ARBA" id="ARBA00022844"/>
    </source>
</evidence>
<evidence type="ECO:0000256" key="3">
    <source>
        <dbReference type="ARBA" id="ARBA00022804"/>
    </source>
</evidence>
<evidence type="ECO:0000256" key="2">
    <source>
        <dbReference type="ARBA" id="ARBA00022581"/>
    </source>
</evidence>
<dbReference type="EMBL" id="MN033247">
    <property type="protein sequence ID" value="QDH87264.1"/>
    <property type="molecule type" value="Genomic_RNA"/>
</dbReference>
<dbReference type="InterPro" id="IPR005563">
    <property type="entry name" value="A_protein"/>
</dbReference>
<comment type="similarity">
    <text evidence="7">Belongs to the Leviviricetes maturation protein family.</text>
</comment>